<dbReference type="EMBL" id="MHHY01000007">
    <property type="protein sequence ID" value="OGY40598.1"/>
    <property type="molecule type" value="Genomic_DNA"/>
</dbReference>
<evidence type="ECO:0008006" key="3">
    <source>
        <dbReference type="Google" id="ProtNLM"/>
    </source>
</evidence>
<protein>
    <recommendedName>
        <fullName evidence="3">Translation elongation factor-like protein</fullName>
    </recommendedName>
</protein>
<proteinExistence type="predicted"/>
<dbReference type="STRING" id="1797529.A2570_02560"/>
<dbReference type="Proteomes" id="UP000178570">
    <property type="component" value="Unassembled WGS sequence"/>
</dbReference>
<evidence type="ECO:0000313" key="2">
    <source>
        <dbReference type="Proteomes" id="UP000178570"/>
    </source>
</evidence>
<organism evidence="1 2">
    <name type="scientific">Candidatus Brennerbacteria bacterium RIFOXYD1_FULL_41_16</name>
    <dbReference type="NCBI Taxonomy" id="1797529"/>
    <lineage>
        <taxon>Bacteria</taxon>
        <taxon>Candidatus Brenneribacteriota</taxon>
    </lineage>
</organism>
<sequence>MASVKKPAKLIKLGKVVHYYNHIKVGIVKILAPVKEGQAVQFKGATTDFSQPARSMQINHVQVKKATKGKVIGLKVAKRVREGDVMYQAQLGR</sequence>
<accession>A0A1G1XKR7</accession>
<dbReference type="AlphaFoldDB" id="A0A1G1XKR7"/>
<gene>
    <name evidence="1" type="ORF">A2570_02560</name>
</gene>
<name>A0A1G1XKR7_9BACT</name>
<evidence type="ECO:0000313" key="1">
    <source>
        <dbReference type="EMBL" id="OGY40598.1"/>
    </source>
</evidence>
<reference evidence="1 2" key="1">
    <citation type="journal article" date="2016" name="Nat. Commun.">
        <title>Thousands of microbial genomes shed light on interconnected biogeochemical processes in an aquifer system.</title>
        <authorList>
            <person name="Anantharaman K."/>
            <person name="Brown C.T."/>
            <person name="Hug L.A."/>
            <person name="Sharon I."/>
            <person name="Castelle C.J."/>
            <person name="Probst A.J."/>
            <person name="Thomas B.C."/>
            <person name="Singh A."/>
            <person name="Wilkins M.J."/>
            <person name="Karaoz U."/>
            <person name="Brodie E.L."/>
            <person name="Williams K.H."/>
            <person name="Hubbard S.S."/>
            <person name="Banfield J.F."/>
        </authorList>
    </citation>
    <scope>NUCLEOTIDE SEQUENCE [LARGE SCALE GENOMIC DNA]</scope>
</reference>
<comment type="caution">
    <text evidence="1">The sequence shown here is derived from an EMBL/GenBank/DDBJ whole genome shotgun (WGS) entry which is preliminary data.</text>
</comment>